<organism evidence="7 8">
    <name type="scientific">Ideonella azotifigens</name>
    <dbReference type="NCBI Taxonomy" id="513160"/>
    <lineage>
        <taxon>Bacteria</taxon>
        <taxon>Pseudomonadati</taxon>
        <taxon>Pseudomonadota</taxon>
        <taxon>Betaproteobacteria</taxon>
        <taxon>Burkholderiales</taxon>
        <taxon>Sphaerotilaceae</taxon>
        <taxon>Ideonella</taxon>
    </lineage>
</organism>
<dbReference type="PRINTS" id="PR00260">
    <property type="entry name" value="CHEMTRNSDUCR"/>
</dbReference>
<dbReference type="SMART" id="SM00283">
    <property type="entry name" value="MA"/>
    <property type="match status" value="1"/>
</dbReference>
<dbReference type="InterPro" id="IPR003660">
    <property type="entry name" value="HAMP_dom"/>
</dbReference>
<dbReference type="InterPro" id="IPR051310">
    <property type="entry name" value="MCP_chemotaxis"/>
</dbReference>
<dbReference type="Proteomes" id="UP001500279">
    <property type="component" value="Unassembled WGS sequence"/>
</dbReference>
<dbReference type="PROSITE" id="PS50885">
    <property type="entry name" value="HAMP"/>
    <property type="match status" value="1"/>
</dbReference>
<dbReference type="SMART" id="SM00304">
    <property type="entry name" value="HAMP"/>
    <property type="match status" value="1"/>
</dbReference>
<dbReference type="RefSeq" id="WP_170200861.1">
    <property type="nucleotide sequence ID" value="NZ_BAAAEW010000011.1"/>
</dbReference>
<keyword evidence="1" id="KW-0488">Methylation</keyword>
<feature type="domain" description="Methyl-accepting transducer" evidence="5">
    <location>
        <begin position="269"/>
        <end position="498"/>
    </location>
</feature>
<dbReference type="Gene3D" id="1.10.287.950">
    <property type="entry name" value="Methyl-accepting chemotaxis protein"/>
    <property type="match status" value="1"/>
</dbReference>
<dbReference type="Pfam" id="PF12729">
    <property type="entry name" value="4HB_MCP_1"/>
    <property type="match status" value="1"/>
</dbReference>
<evidence type="ECO:0000313" key="8">
    <source>
        <dbReference type="Proteomes" id="UP001500279"/>
    </source>
</evidence>
<evidence type="ECO:0000259" key="6">
    <source>
        <dbReference type="PROSITE" id="PS50885"/>
    </source>
</evidence>
<dbReference type="EMBL" id="BAAAEW010000011">
    <property type="protein sequence ID" value="GAA0750037.1"/>
    <property type="molecule type" value="Genomic_DNA"/>
</dbReference>
<protein>
    <submittedName>
        <fullName evidence="7">Methyl-accepting chemotaxis protein</fullName>
    </submittedName>
</protein>
<keyword evidence="3" id="KW-0807">Transducer</keyword>
<feature type="transmembrane region" description="Helical" evidence="4">
    <location>
        <begin position="190"/>
        <end position="210"/>
    </location>
</feature>
<reference evidence="7 8" key="1">
    <citation type="journal article" date="2019" name="Int. J. Syst. Evol. Microbiol.">
        <title>The Global Catalogue of Microorganisms (GCM) 10K type strain sequencing project: providing services to taxonomists for standard genome sequencing and annotation.</title>
        <authorList>
            <consortium name="The Broad Institute Genomics Platform"/>
            <consortium name="The Broad Institute Genome Sequencing Center for Infectious Disease"/>
            <person name="Wu L."/>
            <person name="Ma J."/>
        </authorList>
    </citation>
    <scope>NUCLEOTIDE SEQUENCE [LARGE SCALE GENOMIC DNA]</scope>
    <source>
        <strain evidence="7 8">JCM 15503</strain>
    </source>
</reference>
<keyword evidence="8" id="KW-1185">Reference proteome</keyword>
<dbReference type="PANTHER" id="PTHR43531:SF14">
    <property type="entry name" value="METHYL-ACCEPTING CHEMOTAXIS PROTEIN I-RELATED"/>
    <property type="match status" value="1"/>
</dbReference>
<gene>
    <name evidence="7" type="ORF">GCM10009107_21240</name>
</gene>
<comment type="similarity">
    <text evidence="2">Belongs to the methyl-accepting chemotaxis (MCP) protein family.</text>
</comment>
<evidence type="ECO:0000256" key="4">
    <source>
        <dbReference type="SAM" id="Phobius"/>
    </source>
</evidence>
<dbReference type="Pfam" id="PF00672">
    <property type="entry name" value="HAMP"/>
    <property type="match status" value="1"/>
</dbReference>
<dbReference type="PROSITE" id="PS50111">
    <property type="entry name" value="CHEMOTAXIS_TRANSDUC_2"/>
    <property type="match status" value="1"/>
</dbReference>
<dbReference type="InterPro" id="IPR024478">
    <property type="entry name" value="HlyB_4HB_MCP"/>
</dbReference>
<feature type="domain" description="HAMP" evidence="6">
    <location>
        <begin position="212"/>
        <end position="264"/>
    </location>
</feature>
<evidence type="ECO:0000256" key="2">
    <source>
        <dbReference type="ARBA" id="ARBA00029447"/>
    </source>
</evidence>
<dbReference type="InterPro" id="IPR004089">
    <property type="entry name" value="MCPsignal_dom"/>
</dbReference>
<evidence type="ECO:0000256" key="3">
    <source>
        <dbReference type="PROSITE-ProRule" id="PRU00284"/>
    </source>
</evidence>
<keyword evidence="4" id="KW-0812">Transmembrane</keyword>
<dbReference type="CDD" id="cd06225">
    <property type="entry name" value="HAMP"/>
    <property type="match status" value="1"/>
</dbReference>
<dbReference type="CDD" id="cd11386">
    <property type="entry name" value="MCP_signal"/>
    <property type="match status" value="1"/>
</dbReference>
<proteinExistence type="inferred from homology"/>
<evidence type="ECO:0000259" key="5">
    <source>
        <dbReference type="PROSITE" id="PS50111"/>
    </source>
</evidence>
<evidence type="ECO:0000256" key="1">
    <source>
        <dbReference type="ARBA" id="ARBA00022481"/>
    </source>
</evidence>
<dbReference type="PANTHER" id="PTHR43531">
    <property type="entry name" value="PROTEIN ICFG"/>
    <property type="match status" value="1"/>
</dbReference>
<name>A0ABN1JZ75_9BURK</name>
<dbReference type="SUPFAM" id="SSF58104">
    <property type="entry name" value="Methyl-accepting chemotaxis protein (MCP) signaling domain"/>
    <property type="match status" value="1"/>
</dbReference>
<sequence length="519" mass="54941">MQVLHRLSVGAKLGLAFAAVLLITTALGVLAIVQLGRVNDTASDMADDWMPSMRAAQTASLEVARLRTREYRFLLAEEAQRPAVIEQLKSSAEAVELQLANYARLVQSEDERSQLTRTQEDWAAYLNSDRAMQDAMAKGDKALASEQLLKRGVPSYDALLASLNKLTKQNADGAEAANDLSDRIYANSRWMVIGMTVIAVLLGAGLAFVITRRITRPLADAVRLAEAVAQGDLTRSLRVVGHDELAQLQGALLRMVERLKSVVTQVRNGVDSVSSASSQIATGNHDLSARTEQTAANLEETASSMEQLTGTVGQSADTARQANQLASSAAEAAARGGEVVGGVVQRMQQISDSSRKIAEIIGVIDGIAFQTNILALNAAVEAARAGEQGRGFAVVASEVRSLAQRSAEAAKQIKGLIVKSTETVEAGTADVAQAGQVMDEIVTGVRRVTDLMAEIAAAASEQRDGIGQVNQAVANLDQMTQQNAALVEESTAASSSLQEQAQRLADVVAVFNVGTPARV</sequence>
<accession>A0ABN1JZ75</accession>
<dbReference type="Pfam" id="PF00015">
    <property type="entry name" value="MCPsignal"/>
    <property type="match status" value="1"/>
</dbReference>
<evidence type="ECO:0000313" key="7">
    <source>
        <dbReference type="EMBL" id="GAA0750037.1"/>
    </source>
</evidence>
<keyword evidence="4" id="KW-0472">Membrane</keyword>
<dbReference type="InterPro" id="IPR004090">
    <property type="entry name" value="Chemotax_Me-accpt_rcpt"/>
</dbReference>
<keyword evidence="4" id="KW-1133">Transmembrane helix</keyword>
<comment type="caution">
    <text evidence="7">The sequence shown here is derived from an EMBL/GenBank/DDBJ whole genome shotgun (WGS) entry which is preliminary data.</text>
</comment>